<dbReference type="InterPro" id="IPR026888">
    <property type="entry name" value="AcetylCoA_hyd_C"/>
</dbReference>
<dbReference type="PANTHER" id="PTHR21432:SF13">
    <property type="entry name" value="ACETYL-COA HYDROLASE"/>
    <property type="match status" value="1"/>
</dbReference>
<dbReference type="Pfam" id="PF13336">
    <property type="entry name" value="AcetylCoA_hyd_C"/>
    <property type="match status" value="1"/>
</dbReference>
<proteinExistence type="inferred from homology"/>
<dbReference type="InterPro" id="IPR046433">
    <property type="entry name" value="ActCoA_hydro"/>
</dbReference>
<evidence type="ECO:0000313" key="5">
    <source>
        <dbReference type="WBParaSite" id="PgR207_g004_t01"/>
    </source>
</evidence>
<organism evidence="4 5">
    <name type="scientific">Parascaris univalens</name>
    <name type="common">Nematode worm</name>
    <dbReference type="NCBI Taxonomy" id="6257"/>
    <lineage>
        <taxon>Eukaryota</taxon>
        <taxon>Metazoa</taxon>
        <taxon>Ecdysozoa</taxon>
        <taxon>Nematoda</taxon>
        <taxon>Chromadorea</taxon>
        <taxon>Rhabditida</taxon>
        <taxon>Spirurina</taxon>
        <taxon>Ascaridomorpha</taxon>
        <taxon>Ascaridoidea</taxon>
        <taxon>Ascarididae</taxon>
        <taxon>Parascaris</taxon>
    </lineage>
</organism>
<dbReference type="InterPro" id="IPR038460">
    <property type="entry name" value="AcetylCoA_hyd_C_sf"/>
</dbReference>
<comment type="similarity">
    <text evidence="1">Belongs to the acetyl-CoA hydrolase/transferase family.</text>
</comment>
<dbReference type="GO" id="GO:0008775">
    <property type="term" value="F:acetate CoA-transferase activity"/>
    <property type="evidence" value="ECO:0007669"/>
    <property type="project" value="InterPro"/>
</dbReference>
<feature type="domain" description="Acetyl-CoA hydrolase/transferase C-terminal" evidence="3">
    <location>
        <begin position="304"/>
        <end position="457"/>
    </location>
</feature>
<dbReference type="InterPro" id="IPR037171">
    <property type="entry name" value="NagB/RpiA_transferase-like"/>
</dbReference>
<evidence type="ECO:0000256" key="1">
    <source>
        <dbReference type="ARBA" id="ARBA00009632"/>
    </source>
</evidence>
<protein>
    <submittedName>
        <fullName evidence="5">Acetyl-CoA hydrolase/transferase C-terminal domain-containing protein</fullName>
    </submittedName>
</protein>
<dbReference type="InterPro" id="IPR003702">
    <property type="entry name" value="ActCoA_hydro_N"/>
</dbReference>
<accession>A0A915CIG6</accession>
<evidence type="ECO:0000259" key="3">
    <source>
        <dbReference type="Pfam" id="PF13336"/>
    </source>
</evidence>
<dbReference type="Proteomes" id="UP000887569">
    <property type="component" value="Unplaced"/>
</dbReference>
<dbReference type="Gene3D" id="3.40.1080.20">
    <property type="entry name" value="Acetyl-CoA hydrolase/transferase C-terminal domain"/>
    <property type="match status" value="1"/>
</dbReference>
<dbReference type="PANTHER" id="PTHR21432">
    <property type="entry name" value="ACETYL-COA HYDROLASE-RELATED"/>
    <property type="match status" value="1"/>
</dbReference>
<dbReference type="GO" id="GO:0005739">
    <property type="term" value="C:mitochondrion"/>
    <property type="evidence" value="ECO:0007669"/>
    <property type="project" value="TreeGrafter"/>
</dbReference>
<dbReference type="WBParaSite" id="PgR207_g004_t01">
    <property type="protein sequence ID" value="PgR207_g004_t01"/>
    <property type="gene ID" value="PgR207_g004"/>
</dbReference>
<dbReference type="Gene3D" id="3.30.750.70">
    <property type="entry name" value="4-hydroxybutyrate coenzyme like domains"/>
    <property type="match status" value="1"/>
</dbReference>
<keyword evidence="4" id="KW-1185">Reference proteome</keyword>
<dbReference type="AlphaFoldDB" id="A0A915CIG6"/>
<dbReference type="Gene3D" id="3.40.1080.10">
    <property type="entry name" value="Glutaconate Coenzyme A-transferase"/>
    <property type="match status" value="1"/>
</dbReference>
<sequence>MLLRCTRPITRTFRHLSQNSPNVLRTLANPIGRGEAKYASLEEAIKFVKTGDVIFPSASTATPSDLLRELCRQVDQGRIEHVQIINTLIEGGAPWDDPKYYGKVKSNTMFITSSTRKLIQSGHGDYTPIFLSEIAKLFSTFRQHVDVAIITISPPDKHGNCTLGVAADCTVEATRAAKIIIGEMTPSMPRTFGDTQIHISQLDAVVKTDRPIYAQEPLEGSTDENIAKIGKYIAENLVDDGATLQIGIGAIPDAACALLTHHKDLGVHTELLSDGVIDLIERNVVTNSRKTLDPGKIVTSFAYGTRKFYDYLDNNPLFLFRTAAYTNSPHIIMQHHKMTSINSCIEIDITGQIVSDSIGTKYYSGFGGQVDFVYGSSAALDGQGKAIIALTSCTGKGDSKIVPYLKHGAGVVTTRGHAQYIVTEYGIANLWGKSVRQRAYALIQIAHPKHREMLEKGAFEIMKCMPSKD</sequence>
<reference evidence="5" key="1">
    <citation type="submission" date="2022-11" db="UniProtKB">
        <authorList>
            <consortium name="WormBaseParasite"/>
        </authorList>
    </citation>
    <scope>IDENTIFICATION</scope>
</reference>
<dbReference type="SUPFAM" id="SSF100950">
    <property type="entry name" value="NagB/RpiA/CoA transferase-like"/>
    <property type="match status" value="2"/>
</dbReference>
<feature type="domain" description="Acetyl-CoA hydrolase/transferase N-terminal" evidence="2">
    <location>
        <begin position="37"/>
        <end position="212"/>
    </location>
</feature>
<evidence type="ECO:0000313" key="4">
    <source>
        <dbReference type="Proteomes" id="UP000887569"/>
    </source>
</evidence>
<evidence type="ECO:0000259" key="2">
    <source>
        <dbReference type="Pfam" id="PF02550"/>
    </source>
</evidence>
<dbReference type="Pfam" id="PF02550">
    <property type="entry name" value="AcetylCoA_hydro"/>
    <property type="match status" value="1"/>
</dbReference>
<dbReference type="GO" id="GO:0006083">
    <property type="term" value="P:acetate metabolic process"/>
    <property type="evidence" value="ECO:0007669"/>
    <property type="project" value="InterPro"/>
</dbReference>
<name>A0A915CIG6_PARUN</name>